<organism evidence="2 3">
    <name type="scientific">Methanoculleus marisnigri</name>
    <dbReference type="NCBI Taxonomy" id="2198"/>
    <lineage>
        <taxon>Archaea</taxon>
        <taxon>Methanobacteriati</taxon>
        <taxon>Methanobacteriota</taxon>
        <taxon>Stenosarchaea group</taxon>
        <taxon>Methanomicrobia</taxon>
        <taxon>Methanomicrobiales</taxon>
        <taxon>Methanomicrobiaceae</taxon>
        <taxon>Methanoculleus</taxon>
    </lineage>
</organism>
<proteinExistence type="predicted"/>
<keyword evidence="1" id="KW-0812">Transmembrane</keyword>
<evidence type="ECO:0000313" key="3">
    <source>
        <dbReference type="Proteomes" id="UP000054323"/>
    </source>
</evidence>
<dbReference type="Proteomes" id="UP000054323">
    <property type="component" value="Unassembled WGS sequence"/>
</dbReference>
<dbReference type="PATRIC" id="fig|2198.4.peg.1384"/>
<keyword evidence="1" id="KW-1133">Transmembrane helix</keyword>
<keyword evidence="1" id="KW-0472">Membrane</keyword>
<evidence type="ECO:0000256" key="1">
    <source>
        <dbReference type="SAM" id="Phobius"/>
    </source>
</evidence>
<feature type="non-terminal residue" evidence="2">
    <location>
        <position position="1"/>
    </location>
</feature>
<dbReference type="AlphaFoldDB" id="A0A117LQ97"/>
<gene>
    <name evidence="2" type="ORF">XD82_1061</name>
</gene>
<reference evidence="3" key="1">
    <citation type="journal article" date="2015" name="MBio">
        <title>Genome-Resolved Metagenomic Analysis Reveals Roles for Candidate Phyla and Other Microbial Community Members in Biogeochemical Transformations in Oil Reservoirs.</title>
        <authorList>
            <person name="Hu P."/>
            <person name="Tom L."/>
            <person name="Singh A."/>
            <person name="Thomas B.C."/>
            <person name="Baker B.J."/>
            <person name="Piceno Y.M."/>
            <person name="Andersen G.L."/>
            <person name="Banfield J.F."/>
        </authorList>
    </citation>
    <scope>NUCLEOTIDE SEQUENCE [LARGE SCALE GENOMIC DNA]</scope>
</reference>
<comment type="caution">
    <text evidence="2">The sequence shown here is derived from an EMBL/GenBank/DDBJ whole genome shotgun (WGS) entry which is preliminary data.</text>
</comment>
<evidence type="ECO:0000313" key="2">
    <source>
        <dbReference type="EMBL" id="KUK61524.1"/>
    </source>
</evidence>
<dbReference type="EMBL" id="LGGD01000122">
    <property type="protein sequence ID" value="KUK61524.1"/>
    <property type="molecule type" value="Genomic_DNA"/>
</dbReference>
<protein>
    <submittedName>
        <fullName evidence="2">Uncharacterized protein</fullName>
    </submittedName>
</protein>
<sequence>VSPRRYLQVGKYRLSAVYILVMLLNTVGIRPKLFIRYVVEY</sequence>
<accession>A0A117LQ97</accession>
<name>A0A117LQ97_9EURY</name>
<feature type="transmembrane region" description="Helical" evidence="1">
    <location>
        <begin position="12"/>
        <end position="29"/>
    </location>
</feature>